<sequence>MARDLVLEEEIDQFDFDGWGIRSDQSAQRADSAALTSRSVSTLSQLSEQSARAAEAVMEGRKIDPGGDAIPLGDDIFDKPGLSADISAAAAPTDRYVSSSGQNVDASGEYNIELVFKGDWPDELRADFQRAADYISSIIQGDLADVGDVDDLRISAELQSIDGQNGTLAYAGPTSTRGNGLSSEGQMVFDSADAQSISSNGTFDDLVLHEMMHCVGIGTLWDSLTEGSVASGDMRFTGENAKAAYEAVFPEIAGNDPSSDRGVPIETDGQPGTAGGHWDEDTFQDEVMTGYIDQSNFFSGMTAAALEDMGYDTIFDPANPGASMPTLGDQLLLA</sequence>
<keyword evidence="4" id="KW-0378">Hydrolase</keyword>
<protein>
    <recommendedName>
        <fullName evidence="9">Leishmanolysin</fullName>
    </recommendedName>
</protein>
<gene>
    <name evidence="7" type="ORF">JHX87_12450</name>
</gene>
<keyword evidence="2" id="KW-0645">Protease</keyword>
<dbReference type="Gene3D" id="3.40.390.10">
    <property type="entry name" value="Collagenase (Catalytic Domain)"/>
    <property type="match status" value="1"/>
</dbReference>
<reference evidence="7 8" key="1">
    <citation type="submission" date="2021-01" db="EMBL/GenBank/DDBJ databases">
        <title>Biogeographic distribution of Paracoccus.</title>
        <authorList>
            <person name="Hollensteiner J."/>
            <person name="Leineberger J."/>
            <person name="Brinkhoff T."/>
            <person name="Daniel R."/>
        </authorList>
    </citation>
    <scope>NUCLEOTIDE SEQUENCE [LARGE SCALE GENOMIC DNA]</scope>
    <source>
        <strain evidence="7 8">KCTC 22803</strain>
    </source>
</reference>
<evidence type="ECO:0008006" key="9">
    <source>
        <dbReference type="Google" id="ProtNLM"/>
    </source>
</evidence>
<evidence type="ECO:0000256" key="2">
    <source>
        <dbReference type="ARBA" id="ARBA00022670"/>
    </source>
</evidence>
<evidence type="ECO:0000313" key="7">
    <source>
        <dbReference type="EMBL" id="WCR06302.1"/>
    </source>
</evidence>
<comment type="cofactor">
    <cofactor evidence="1">
        <name>Zn(2+)</name>
        <dbReference type="ChEBI" id="CHEBI:29105"/>
    </cofactor>
</comment>
<dbReference type="Pfam" id="PF01457">
    <property type="entry name" value="Peptidase_M8"/>
    <property type="match status" value="1"/>
</dbReference>
<keyword evidence="3" id="KW-0479">Metal-binding</keyword>
<evidence type="ECO:0000313" key="8">
    <source>
        <dbReference type="Proteomes" id="UP001219349"/>
    </source>
</evidence>
<keyword evidence="6" id="KW-0482">Metalloprotease</keyword>
<evidence type="ECO:0000256" key="5">
    <source>
        <dbReference type="ARBA" id="ARBA00022833"/>
    </source>
</evidence>
<evidence type="ECO:0000256" key="1">
    <source>
        <dbReference type="ARBA" id="ARBA00001947"/>
    </source>
</evidence>
<evidence type="ECO:0000256" key="6">
    <source>
        <dbReference type="ARBA" id="ARBA00023049"/>
    </source>
</evidence>
<organism evidence="7 8">
    <name type="scientific">Paracoccus fistulariae</name>
    <dbReference type="NCBI Taxonomy" id="658446"/>
    <lineage>
        <taxon>Bacteria</taxon>
        <taxon>Pseudomonadati</taxon>
        <taxon>Pseudomonadota</taxon>
        <taxon>Alphaproteobacteria</taxon>
        <taxon>Rhodobacterales</taxon>
        <taxon>Paracoccaceae</taxon>
        <taxon>Paracoccus</taxon>
    </lineage>
</organism>
<dbReference type="RefSeq" id="WP_271884013.1">
    <property type="nucleotide sequence ID" value="NZ_CP067136.1"/>
</dbReference>
<dbReference type="InterPro" id="IPR001577">
    <property type="entry name" value="Peptidase_M8"/>
</dbReference>
<name>A0ABY7SH11_9RHOB</name>
<keyword evidence="8" id="KW-1185">Reference proteome</keyword>
<evidence type="ECO:0000256" key="4">
    <source>
        <dbReference type="ARBA" id="ARBA00022801"/>
    </source>
</evidence>
<keyword evidence="5" id="KW-0862">Zinc</keyword>
<dbReference type="InterPro" id="IPR024079">
    <property type="entry name" value="MetalloPept_cat_dom_sf"/>
</dbReference>
<proteinExistence type="predicted"/>
<evidence type="ECO:0000256" key="3">
    <source>
        <dbReference type="ARBA" id="ARBA00022723"/>
    </source>
</evidence>
<dbReference type="Gene3D" id="3.90.132.10">
    <property type="entry name" value="Leishmanolysin , domain 2"/>
    <property type="match status" value="1"/>
</dbReference>
<dbReference type="EMBL" id="CP067136">
    <property type="protein sequence ID" value="WCR06302.1"/>
    <property type="molecule type" value="Genomic_DNA"/>
</dbReference>
<accession>A0ABY7SH11</accession>
<dbReference type="SUPFAM" id="SSF55486">
    <property type="entry name" value="Metalloproteases ('zincins'), catalytic domain"/>
    <property type="match status" value="1"/>
</dbReference>
<dbReference type="Proteomes" id="UP001219349">
    <property type="component" value="Chromosome"/>
</dbReference>